<evidence type="ECO:0000313" key="3">
    <source>
        <dbReference type="EMBL" id="SDQ16897.1"/>
    </source>
</evidence>
<name>A0A1H0YNS9_9FLAO</name>
<organism evidence="3 4">
    <name type="scientific">Chryseobacterium soldanellicola</name>
    <dbReference type="NCBI Taxonomy" id="311333"/>
    <lineage>
        <taxon>Bacteria</taxon>
        <taxon>Pseudomonadati</taxon>
        <taxon>Bacteroidota</taxon>
        <taxon>Flavobacteriia</taxon>
        <taxon>Flavobacteriales</taxon>
        <taxon>Weeksellaceae</taxon>
        <taxon>Chryseobacterium group</taxon>
        <taxon>Chryseobacterium</taxon>
    </lineage>
</organism>
<evidence type="ECO:0000259" key="2">
    <source>
        <dbReference type="PROSITE" id="PS51781"/>
    </source>
</evidence>
<keyword evidence="4" id="KW-1185">Reference proteome</keyword>
<dbReference type="PROSITE" id="PS51781">
    <property type="entry name" value="SH3B"/>
    <property type="match status" value="1"/>
</dbReference>
<sequence>MRTKISLATILLFASLFILGCQDKKNNKTMNEITKLDDNTKLIDGIKFESDFLFDKNDFDLKKYKYNQTYLEDIKIKDLLDRNFRFHFMEYLKDVKTEDDNFKSTLICKLLLTRIFQLSDSNAFYILSEISKEEIISYNGIELYESTLIETFLQNPYLYIQQSAKYKDSSLLDYIMKMFPTYLINEEFLEMNLGYIRKGKNNMLLLKPESIKLLTLKSLVKKIDLLSKIEIQLGPSFYTNFETKKEFFTDISSLFGNDFLEKLSKSEKELYEAKVLSILADFYIKLDSNKEIISDPDGYTNLRKDKNTTSEILQKVQSGEQVEVLDNTGDWCNVKTKEGKIGYIHKSRIKSNNNSVSVLRIYDRADFTSFSKEIQPKGEIEYVNKINGWDFIKVNGRVGYIPTEEQKQEFANRPKRKNSFLAEDEPEPIKKKAFWDFFG</sequence>
<dbReference type="STRING" id="311333.SAMN05421664_0853"/>
<feature type="chain" id="PRO_5011569715" evidence="1">
    <location>
        <begin position="21"/>
        <end position="439"/>
    </location>
</feature>
<feature type="domain" description="SH3b" evidence="2">
    <location>
        <begin position="288"/>
        <end position="353"/>
    </location>
</feature>
<dbReference type="Pfam" id="PF08239">
    <property type="entry name" value="SH3_3"/>
    <property type="match status" value="1"/>
</dbReference>
<proteinExistence type="predicted"/>
<keyword evidence="1" id="KW-0732">Signal</keyword>
<dbReference type="Gene3D" id="2.30.30.40">
    <property type="entry name" value="SH3 Domains"/>
    <property type="match status" value="1"/>
</dbReference>
<dbReference type="RefSeq" id="WP_089753901.1">
    <property type="nucleotide sequence ID" value="NZ_FNKL01000001.1"/>
</dbReference>
<dbReference type="AlphaFoldDB" id="A0A1H0YNS9"/>
<dbReference type="PROSITE" id="PS51257">
    <property type="entry name" value="PROKAR_LIPOPROTEIN"/>
    <property type="match status" value="1"/>
</dbReference>
<dbReference type="PANTHER" id="PTHR34408:SF1">
    <property type="entry name" value="GLYCOSYL HYDROLASE FAMILY 19 DOMAIN-CONTAINING PROTEIN HI_1415"/>
    <property type="match status" value="1"/>
</dbReference>
<protein>
    <submittedName>
        <fullName evidence="3">SH3 domain-containing protein</fullName>
    </submittedName>
</protein>
<dbReference type="InterPro" id="IPR052354">
    <property type="entry name" value="Cell_Wall_Dynamics_Protein"/>
</dbReference>
<feature type="signal peptide" evidence="1">
    <location>
        <begin position="1"/>
        <end position="20"/>
    </location>
</feature>
<dbReference type="InterPro" id="IPR003646">
    <property type="entry name" value="SH3-like_bac-type"/>
</dbReference>
<evidence type="ECO:0000256" key="1">
    <source>
        <dbReference type="SAM" id="SignalP"/>
    </source>
</evidence>
<dbReference type="SMART" id="SM00287">
    <property type="entry name" value="SH3b"/>
    <property type="match status" value="1"/>
</dbReference>
<evidence type="ECO:0000313" key="4">
    <source>
        <dbReference type="Proteomes" id="UP000199627"/>
    </source>
</evidence>
<gene>
    <name evidence="3" type="ORF">SAMN05421664_0853</name>
</gene>
<dbReference type="EMBL" id="FNKL01000001">
    <property type="protein sequence ID" value="SDQ16897.1"/>
    <property type="molecule type" value="Genomic_DNA"/>
</dbReference>
<dbReference type="Proteomes" id="UP000199627">
    <property type="component" value="Unassembled WGS sequence"/>
</dbReference>
<dbReference type="OrthoDB" id="7054664at2"/>
<reference evidence="4" key="1">
    <citation type="submission" date="2016-10" db="EMBL/GenBank/DDBJ databases">
        <authorList>
            <person name="Varghese N."/>
            <person name="Submissions S."/>
        </authorList>
    </citation>
    <scope>NUCLEOTIDE SEQUENCE [LARGE SCALE GENOMIC DNA]</scope>
    <source>
        <strain evidence="4">DSM 17072</strain>
    </source>
</reference>
<accession>A0A1H0YNS9</accession>
<dbReference type="PANTHER" id="PTHR34408">
    <property type="entry name" value="FAMILY PROTEIN, PUTATIVE-RELATED"/>
    <property type="match status" value="1"/>
</dbReference>